<dbReference type="AlphaFoldDB" id="A0A6G0TN15"/>
<sequence length="474" mass="53583">MRAIEIQKTKSIYSPFQQQGIPFRENNLLGNRVILREYDFIVIGAGTGGCVVANRLSENPNWLVLVLEAGKDETLYTDIPAVASFLESSEYKREKGDYDIIEKFGNDGWAYNDALPYFLKSENNSIPEYQNSPFHSQKENLHVERVRYHSPLVDKFIEAGGELGLKRNIDYTIDPEYGSSRLQATTINGRRVSASKAFIRPVKDRQNLHVAIFSQVTKMLIDPKTKLAFGVEFIKKEKNRTVYAKKEIILSAGPINSPQLLMLSGIGPKDHLKNHKIPVIQDLQVGQHLQDHFGTVALEFIINQTSPVINQQTTSDPHLFEEWFKYGQGPLTVPRGVDGLAYIRAPSGRGLELIFGPLSDKPNVFIMATVLLQPDARGNVTLKNNNPLDPPIMSYGYYDSNTDLEDNIYALKYLVKMVEETQAFKDVAAKLNPVPYPKCNSSPFRSDDYWACLSNHLTHLSSPMWYMPYGRSCQ</sequence>
<dbReference type="SUPFAM" id="SSF51905">
    <property type="entry name" value="FAD/NAD(P)-binding domain"/>
    <property type="match status" value="1"/>
</dbReference>
<dbReference type="GO" id="GO:0016614">
    <property type="term" value="F:oxidoreductase activity, acting on CH-OH group of donors"/>
    <property type="evidence" value="ECO:0007669"/>
    <property type="project" value="InterPro"/>
</dbReference>
<keyword evidence="2" id="KW-0285">Flavoprotein</keyword>
<dbReference type="OrthoDB" id="269227at2759"/>
<feature type="binding site" evidence="2">
    <location>
        <position position="216"/>
    </location>
    <ligand>
        <name>FAD</name>
        <dbReference type="ChEBI" id="CHEBI:57692"/>
    </ligand>
</feature>
<comment type="similarity">
    <text evidence="1">Belongs to the GMC oxidoreductase family.</text>
</comment>
<dbReference type="PANTHER" id="PTHR11552">
    <property type="entry name" value="GLUCOSE-METHANOL-CHOLINE GMC OXIDOREDUCTASE"/>
    <property type="match status" value="1"/>
</dbReference>
<dbReference type="InterPro" id="IPR012132">
    <property type="entry name" value="GMC_OxRdtase"/>
</dbReference>
<dbReference type="Gene3D" id="3.50.50.60">
    <property type="entry name" value="FAD/NAD(P)-binding domain"/>
    <property type="match status" value="2"/>
</dbReference>
<gene>
    <name evidence="4" type="ORF">AGLY_008068</name>
</gene>
<name>A0A6G0TN15_APHGL</name>
<dbReference type="Gene3D" id="3.30.560.10">
    <property type="entry name" value="Glucose Oxidase, domain 3"/>
    <property type="match status" value="3"/>
</dbReference>
<dbReference type="Proteomes" id="UP000475862">
    <property type="component" value="Unassembled WGS sequence"/>
</dbReference>
<evidence type="ECO:0000259" key="3">
    <source>
        <dbReference type="PROSITE" id="PS00624"/>
    </source>
</evidence>
<comment type="caution">
    <text evidence="4">The sequence shown here is derived from an EMBL/GenBank/DDBJ whole genome shotgun (WGS) entry which is preliminary data.</text>
</comment>
<comment type="cofactor">
    <cofactor evidence="2">
        <name>FAD</name>
        <dbReference type="ChEBI" id="CHEBI:57692"/>
    </cofactor>
</comment>
<evidence type="ECO:0000313" key="4">
    <source>
        <dbReference type="EMBL" id="KAE9534776.1"/>
    </source>
</evidence>
<keyword evidence="5" id="KW-1185">Reference proteome</keyword>
<proteinExistence type="inferred from homology"/>
<protein>
    <recommendedName>
        <fullName evidence="3">Glucose-methanol-choline oxidoreductase N-terminal domain-containing protein</fullName>
    </recommendedName>
</protein>
<feature type="domain" description="Glucose-methanol-choline oxidoreductase N-terminal" evidence="3">
    <location>
        <begin position="253"/>
        <end position="267"/>
    </location>
</feature>
<dbReference type="PIRSF" id="PIRSF000137">
    <property type="entry name" value="Alcohol_oxidase"/>
    <property type="match status" value="1"/>
</dbReference>
<dbReference type="Pfam" id="PF00732">
    <property type="entry name" value="GMC_oxred_N"/>
    <property type="match status" value="1"/>
</dbReference>
<dbReference type="EMBL" id="VYZN01000027">
    <property type="protein sequence ID" value="KAE9534776.1"/>
    <property type="molecule type" value="Genomic_DNA"/>
</dbReference>
<dbReference type="PANTHER" id="PTHR11552:SF227">
    <property type="entry name" value="GLUCOSE DEHYDROGENASE [FAD, QUINONE]-LIKE PROTEIN"/>
    <property type="match status" value="1"/>
</dbReference>
<dbReference type="InterPro" id="IPR007867">
    <property type="entry name" value="GMC_OxRtase_C"/>
</dbReference>
<keyword evidence="2" id="KW-0274">FAD</keyword>
<dbReference type="PROSITE" id="PS00624">
    <property type="entry name" value="GMC_OXRED_2"/>
    <property type="match status" value="1"/>
</dbReference>
<evidence type="ECO:0000313" key="5">
    <source>
        <dbReference type="Proteomes" id="UP000475862"/>
    </source>
</evidence>
<organism evidence="4 5">
    <name type="scientific">Aphis glycines</name>
    <name type="common">Soybean aphid</name>
    <dbReference type="NCBI Taxonomy" id="307491"/>
    <lineage>
        <taxon>Eukaryota</taxon>
        <taxon>Metazoa</taxon>
        <taxon>Ecdysozoa</taxon>
        <taxon>Arthropoda</taxon>
        <taxon>Hexapoda</taxon>
        <taxon>Insecta</taxon>
        <taxon>Pterygota</taxon>
        <taxon>Neoptera</taxon>
        <taxon>Paraneoptera</taxon>
        <taxon>Hemiptera</taxon>
        <taxon>Sternorrhyncha</taxon>
        <taxon>Aphidomorpha</taxon>
        <taxon>Aphidoidea</taxon>
        <taxon>Aphididae</taxon>
        <taxon>Aphidini</taxon>
        <taxon>Aphis</taxon>
        <taxon>Aphis</taxon>
    </lineage>
</organism>
<dbReference type="InterPro" id="IPR036188">
    <property type="entry name" value="FAD/NAD-bd_sf"/>
</dbReference>
<accession>A0A6G0TN15</accession>
<evidence type="ECO:0000256" key="1">
    <source>
        <dbReference type="ARBA" id="ARBA00010790"/>
    </source>
</evidence>
<dbReference type="GO" id="GO:0050660">
    <property type="term" value="F:flavin adenine dinucleotide binding"/>
    <property type="evidence" value="ECO:0007669"/>
    <property type="project" value="InterPro"/>
</dbReference>
<evidence type="ECO:0000256" key="2">
    <source>
        <dbReference type="PIRSR" id="PIRSR000137-2"/>
    </source>
</evidence>
<reference evidence="4 5" key="1">
    <citation type="submission" date="2019-08" db="EMBL/GenBank/DDBJ databases">
        <title>The genome of the soybean aphid Biotype 1, its phylome, world population structure and adaptation to the North American continent.</title>
        <authorList>
            <person name="Giordano R."/>
            <person name="Donthu R.K."/>
            <person name="Hernandez A.G."/>
            <person name="Wright C.L."/>
            <person name="Zimin A.V."/>
        </authorList>
    </citation>
    <scope>NUCLEOTIDE SEQUENCE [LARGE SCALE GENOMIC DNA]</scope>
    <source>
        <tissue evidence="4">Whole aphids</tissue>
    </source>
</reference>
<dbReference type="Pfam" id="PF05199">
    <property type="entry name" value="GMC_oxred_C"/>
    <property type="match status" value="1"/>
</dbReference>
<dbReference type="SUPFAM" id="SSF54373">
    <property type="entry name" value="FAD-linked reductases, C-terminal domain"/>
    <property type="match status" value="1"/>
</dbReference>
<dbReference type="InterPro" id="IPR000172">
    <property type="entry name" value="GMC_OxRdtase_N"/>
</dbReference>